<dbReference type="SUPFAM" id="SSF53335">
    <property type="entry name" value="S-adenosyl-L-methionine-dependent methyltransferases"/>
    <property type="match status" value="1"/>
</dbReference>
<name>K0JVE1_SACES</name>
<protein>
    <submittedName>
        <fullName evidence="4">Methyltransferase</fullName>
        <ecNumber evidence="4">2.1.1.-</ecNumber>
    </submittedName>
</protein>
<dbReference type="PANTHER" id="PTHR43861">
    <property type="entry name" value="TRANS-ACONITATE 2-METHYLTRANSFERASE-RELATED"/>
    <property type="match status" value="1"/>
</dbReference>
<proteinExistence type="predicted"/>
<accession>K0JVE1</accession>
<dbReference type="GO" id="GO:0008168">
    <property type="term" value="F:methyltransferase activity"/>
    <property type="evidence" value="ECO:0007669"/>
    <property type="project" value="UniProtKB-KW"/>
</dbReference>
<dbReference type="PANTHER" id="PTHR43861:SF1">
    <property type="entry name" value="TRANS-ACONITATE 2-METHYLTRANSFERASE"/>
    <property type="match status" value="1"/>
</dbReference>
<dbReference type="Pfam" id="PF13649">
    <property type="entry name" value="Methyltransf_25"/>
    <property type="match status" value="1"/>
</dbReference>
<dbReference type="CDD" id="cd02440">
    <property type="entry name" value="AdoMet_MTases"/>
    <property type="match status" value="1"/>
</dbReference>
<dbReference type="GO" id="GO:0032259">
    <property type="term" value="P:methylation"/>
    <property type="evidence" value="ECO:0007669"/>
    <property type="project" value="UniProtKB-KW"/>
</dbReference>
<keyword evidence="2 4" id="KW-0808">Transferase</keyword>
<evidence type="ECO:0000259" key="3">
    <source>
        <dbReference type="Pfam" id="PF13649"/>
    </source>
</evidence>
<evidence type="ECO:0000313" key="5">
    <source>
        <dbReference type="Proteomes" id="UP000006281"/>
    </source>
</evidence>
<keyword evidence="1 4" id="KW-0489">Methyltransferase</keyword>
<feature type="domain" description="Methyltransferase" evidence="3">
    <location>
        <begin position="40"/>
        <end position="134"/>
    </location>
</feature>
<dbReference type="eggNOG" id="COG2226">
    <property type="taxonomic scope" value="Bacteria"/>
</dbReference>
<dbReference type="EMBL" id="HE804045">
    <property type="protein sequence ID" value="CCH31835.1"/>
    <property type="molecule type" value="Genomic_DNA"/>
</dbReference>
<dbReference type="AlphaFoldDB" id="K0JVE1"/>
<dbReference type="KEGG" id="sesp:BN6_45550"/>
<gene>
    <name evidence="4" type="ordered locus">BN6_45550</name>
</gene>
<sequence length="259" mass="28844">MTQFDELGRMYDDSAELPWRKHMEMFTVLKLMGDLTDAAVLDIGCGSGAYARAIRARGAKRVLALDESEGMIAHALARERDERLGIEYLCGPLPEAERGRFDIVLAVYVLPYATTVEQLSAMCQSAFTALRPGGRFITLVLHPHSTDEPDYYRRYGFRLFSDHPEVDGAPVTLELQLGDHRVTVSARYWTPHTVEEAMRTAGFRTAVWHRHDVDPDAVAEHGEEYWRPYLDRPHAAIIECGKAGDAKAATAPGGPEVTG</sequence>
<keyword evidence="5" id="KW-1185">Reference proteome</keyword>
<dbReference type="InterPro" id="IPR041698">
    <property type="entry name" value="Methyltransf_25"/>
</dbReference>
<evidence type="ECO:0000256" key="1">
    <source>
        <dbReference type="ARBA" id="ARBA00022603"/>
    </source>
</evidence>
<evidence type="ECO:0000256" key="2">
    <source>
        <dbReference type="ARBA" id="ARBA00022679"/>
    </source>
</evidence>
<dbReference type="Gene3D" id="3.40.50.150">
    <property type="entry name" value="Vaccinia Virus protein VP39"/>
    <property type="match status" value="1"/>
</dbReference>
<evidence type="ECO:0000313" key="4">
    <source>
        <dbReference type="EMBL" id="CCH31835.1"/>
    </source>
</evidence>
<organism evidence="4 5">
    <name type="scientific">Saccharothrix espanaensis (strain ATCC 51144 / DSM 44229 / JCM 9112 / NBRC 15066 / NRRL 15764)</name>
    <dbReference type="NCBI Taxonomy" id="1179773"/>
    <lineage>
        <taxon>Bacteria</taxon>
        <taxon>Bacillati</taxon>
        <taxon>Actinomycetota</taxon>
        <taxon>Actinomycetes</taxon>
        <taxon>Pseudonocardiales</taxon>
        <taxon>Pseudonocardiaceae</taxon>
        <taxon>Saccharothrix</taxon>
    </lineage>
</organism>
<dbReference type="HOGENOM" id="CLU_049749_3_2_11"/>
<dbReference type="EC" id="2.1.1.-" evidence="4"/>
<dbReference type="RefSeq" id="WP_015101947.1">
    <property type="nucleotide sequence ID" value="NC_019673.1"/>
</dbReference>
<reference evidence="4 5" key="1">
    <citation type="journal article" date="2012" name="BMC Genomics">
        <title>Complete genome sequence of Saccharothrix espanaensis DSM 44229T and comparison to the other completely sequenced Pseudonocardiaceae.</title>
        <authorList>
            <person name="Strobel T."/>
            <person name="Al-Dilaimi A."/>
            <person name="Blom J."/>
            <person name="Gessner A."/>
            <person name="Kalinowski J."/>
            <person name="Luzhetska M."/>
            <person name="Puhler A."/>
            <person name="Szczepanowski R."/>
            <person name="Bechthold A."/>
            <person name="Ruckert C."/>
        </authorList>
    </citation>
    <scope>NUCLEOTIDE SEQUENCE [LARGE SCALE GENOMIC DNA]</scope>
    <source>
        <strain evidence="5">ATCC 51144 / DSM 44229 / JCM 9112 / NBRC 15066 / NRRL 15764</strain>
    </source>
</reference>
<dbReference type="STRING" id="1179773.BN6_45550"/>
<dbReference type="PATRIC" id="fig|1179773.3.peg.4565"/>
<dbReference type="Proteomes" id="UP000006281">
    <property type="component" value="Chromosome"/>
</dbReference>
<dbReference type="InterPro" id="IPR029063">
    <property type="entry name" value="SAM-dependent_MTases_sf"/>
</dbReference>
<dbReference type="OrthoDB" id="3286690at2"/>